<reference evidence="2" key="1">
    <citation type="submission" date="2021-01" db="EMBL/GenBank/DDBJ databases">
        <title>Deciphering the adaptive evolutionary patterns associated with biogeogrpahic diversity in the finger millet blast pathogen Magnaporthe oryzae in Eastern Africa.</title>
        <authorList>
            <person name="Onyema G."/>
            <person name="Shittu T.A."/>
            <person name="Dodsworth S."/>
            <person name="Devilliers S."/>
            <person name="Muthumeenakshi S."/>
            <person name="Sreenivasaprasad S."/>
        </authorList>
    </citation>
    <scope>NUCLEOTIDE SEQUENCE</scope>
    <source>
        <strain evidence="2">D15/s37</strain>
    </source>
</reference>
<feature type="compositionally biased region" description="Basic and acidic residues" evidence="1">
    <location>
        <begin position="73"/>
        <end position="82"/>
    </location>
</feature>
<organism evidence="2 3">
    <name type="scientific">Pyricularia grisea</name>
    <name type="common">Crabgrass-specific blast fungus</name>
    <name type="synonym">Magnaporthe grisea</name>
    <dbReference type="NCBI Taxonomy" id="148305"/>
    <lineage>
        <taxon>Eukaryota</taxon>
        <taxon>Fungi</taxon>
        <taxon>Dikarya</taxon>
        <taxon>Ascomycota</taxon>
        <taxon>Pezizomycotina</taxon>
        <taxon>Sordariomycetes</taxon>
        <taxon>Sordariomycetidae</taxon>
        <taxon>Magnaporthales</taxon>
        <taxon>Pyriculariaceae</taxon>
        <taxon>Pyricularia</taxon>
    </lineage>
</organism>
<feature type="compositionally biased region" description="Basic and acidic residues" evidence="1">
    <location>
        <begin position="28"/>
        <end position="45"/>
    </location>
</feature>
<comment type="caution">
    <text evidence="2">The sequence shown here is derived from an EMBL/GenBank/DDBJ whole genome shotgun (WGS) entry which is preliminary data.</text>
</comment>
<sequence>MDIATKDTDARRPGHLRALNRSSDTDFTDSRLKPEPLRLGRRDVSGAESTHMSLDDSLMSPDPGALAGDEDSDLGKCERNWEAESLGSPVSNGIHSPSHMGEQAPPFSDYNPSESPPEAIVHREQGDSAQMVLETSQPNMPGESESWLLRSTED</sequence>
<proteinExistence type="predicted"/>
<name>A0ABQ8P1G9_PYRGI</name>
<dbReference type="Proteomes" id="UP001059893">
    <property type="component" value="Unassembled WGS sequence"/>
</dbReference>
<evidence type="ECO:0000313" key="2">
    <source>
        <dbReference type="EMBL" id="KAI6304932.1"/>
    </source>
</evidence>
<feature type="region of interest" description="Disordered" evidence="1">
    <location>
        <begin position="1"/>
        <end position="154"/>
    </location>
</feature>
<evidence type="ECO:0000256" key="1">
    <source>
        <dbReference type="SAM" id="MobiDB-lite"/>
    </source>
</evidence>
<evidence type="ECO:0000313" key="3">
    <source>
        <dbReference type="Proteomes" id="UP001059893"/>
    </source>
</evidence>
<keyword evidence="3" id="KW-1185">Reference proteome</keyword>
<protein>
    <submittedName>
        <fullName evidence="2">Uncharacterized protein</fullName>
    </submittedName>
</protein>
<feature type="compositionally biased region" description="Basic and acidic residues" evidence="1">
    <location>
        <begin position="1"/>
        <end position="12"/>
    </location>
</feature>
<accession>A0ABQ8P1G9</accession>
<dbReference type="EMBL" id="JABSND010000001">
    <property type="protein sequence ID" value="KAI6304932.1"/>
    <property type="molecule type" value="Genomic_DNA"/>
</dbReference>
<gene>
    <name evidence="2" type="ORF">MCOR33_000055</name>
</gene>